<evidence type="ECO:0000256" key="5">
    <source>
        <dbReference type="ARBA" id="ARBA00023004"/>
    </source>
</evidence>
<dbReference type="InterPro" id="IPR036280">
    <property type="entry name" value="Multihaem_cyt_sf"/>
</dbReference>
<keyword evidence="8" id="KW-0732">Signal</keyword>
<proteinExistence type="predicted"/>
<comment type="cofactor">
    <cofactor evidence="6">
        <name>heme c</name>
        <dbReference type="ChEBI" id="CHEBI:61717"/>
    </cofactor>
    <text evidence="6">Binds 4 heme c groups covalently per monomer.</text>
</comment>
<feature type="binding site" description="axial binding residue" evidence="6">
    <location>
        <position position="58"/>
    </location>
    <ligand>
        <name>heme c</name>
        <dbReference type="ChEBI" id="CHEBI:61717"/>
        <label>1</label>
    </ligand>
    <ligandPart>
        <name>Fe</name>
        <dbReference type="ChEBI" id="CHEBI:18248"/>
    </ligandPart>
</feature>
<dbReference type="InterPro" id="IPR002322">
    <property type="entry name" value="Cyt_c_III"/>
</dbReference>
<dbReference type="EMBL" id="CAADHO010000002">
    <property type="protein sequence ID" value="VFQ43768.1"/>
    <property type="molecule type" value="Genomic_DNA"/>
</dbReference>
<keyword evidence="5 6" id="KW-0408">Iron</keyword>
<dbReference type="Gene3D" id="3.90.10.10">
    <property type="entry name" value="Cytochrome C3"/>
    <property type="match status" value="1"/>
</dbReference>
<organism evidence="10 11">
    <name type="scientific">Desulfoluna butyratoxydans</name>
    <dbReference type="NCBI Taxonomy" id="231438"/>
    <lineage>
        <taxon>Bacteria</taxon>
        <taxon>Pseudomonadati</taxon>
        <taxon>Thermodesulfobacteriota</taxon>
        <taxon>Desulfobacteria</taxon>
        <taxon>Desulfobacterales</taxon>
        <taxon>Desulfolunaceae</taxon>
        <taxon>Desulfoluna</taxon>
    </lineage>
</organism>
<evidence type="ECO:0000256" key="7">
    <source>
        <dbReference type="SAM" id="MobiDB-lite"/>
    </source>
</evidence>
<evidence type="ECO:0000256" key="4">
    <source>
        <dbReference type="ARBA" id="ARBA00022982"/>
    </source>
</evidence>
<feature type="chain" id="PRO_5020318977" evidence="8">
    <location>
        <begin position="26"/>
        <end position="164"/>
    </location>
</feature>
<gene>
    <name evidence="10" type="ORF">MSL71_14090</name>
</gene>
<dbReference type="GO" id="GO:0009055">
    <property type="term" value="F:electron transfer activity"/>
    <property type="evidence" value="ECO:0007669"/>
    <property type="project" value="InterPro"/>
</dbReference>
<feature type="binding site" description="axial binding residue" evidence="6">
    <location>
        <position position="156"/>
    </location>
    <ligand>
        <name>heme c</name>
        <dbReference type="ChEBI" id="CHEBI:61717"/>
        <label>1</label>
    </ligand>
    <ligandPart>
        <name>Fe</name>
        <dbReference type="ChEBI" id="CHEBI:18248"/>
    </ligandPart>
</feature>
<dbReference type="InterPro" id="IPR020942">
    <property type="entry name" value="Cyt_c_III_dom"/>
</dbReference>
<keyword evidence="1" id="KW-0813">Transport</keyword>
<keyword evidence="11" id="KW-1185">Reference proteome</keyword>
<feature type="binding site" description="axial binding residue" evidence="6">
    <location>
        <position position="69"/>
    </location>
    <ligand>
        <name>heme c</name>
        <dbReference type="ChEBI" id="CHEBI:61717"/>
        <label>2</label>
    </ligand>
    <ligandPart>
        <name>Fe</name>
        <dbReference type="ChEBI" id="CHEBI:18248"/>
    </ligandPart>
</feature>
<evidence type="ECO:0000256" key="2">
    <source>
        <dbReference type="ARBA" id="ARBA00022617"/>
    </source>
</evidence>
<feature type="region of interest" description="Disordered" evidence="7">
    <location>
        <begin position="139"/>
        <end position="164"/>
    </location>
</feature>
<feature type="domain" description="Class III cytochrome C" evidence="9">
    <location>
        <begin position="42"/>
        <end position="157"/>
    </location>
</feature>
<dbReference type="GO" id="GO:0020037">
    <property type="term" value="F:heme binding"/>
    <property type="evidence" value="ECO:0007669"/>
    <property type="project" value="InterPro"/>
</dbReference>
<feature type="binding site" description="axial binding residue" evidence="6">
    <location>
        <position position="157"/>
    </location>
    <ligand>
        <name>heme c</name>
        <dbReference type="ChEBI" id="CHEBI:61717"/>
        <label>1</label>
    </ligand>
    <ligandPart>
        <name>Fe</name>
        <dbReference type="ChEBI" id="CHEBI:18248"/>
    </ligandPart>
</feature>
<feature type="binding site" description="axial binding residue" evidence="6">
    <location>
        <position position="153"/>
    </location>
    <ligand>
        <name>heme c</name>
        <dbReference type="ChEBI" id="CHEBI:61717"/>
        <label>1</label>
    </ligand>
    <ligandPart>
        <name>Fe</name>
        <dbReference type="ChEBI" id="CHEBI:18248"/>
    </ligandPart>
</feature>
<dbReference type="Proteomes" id="UP000507962">
    <property type="component" value="Unassembled WGS sequence"/>
</dbReference>
<feature type="binding site" description="axial binding residue" evidence="6">
    <location>
        <position position="55"/>
    </location>
    <ligand>
        <name>heme c</name>
        <dbReference type="ChEBI" id="CHEBI:61717"/>
        <label>1</label>
    </ligand>
    <ligandPart>
        <name>Fe</name>
        <dbReference type="ChEBI" id="CHEBI:18248"/>
    </ligandPart>
</feature>
<feature type="binding site" description="axial binding residue" evidence="6">
    <location>
        <position position="70"/>
    </location>
    <ligand>
        <name>heme c</name>
        <dbReference type="ChEBI" id="CHEBI:61717"/>
        <label>1</label>
    </ligand>
    <ligandPart>
        <name>Fe</name>
        <dbReference type="ChEBI" id="CHEBI:18248"/>
    </ligandPart>
</feature>
<dbReference type="PRINTS" id="PR00609">
    <property type="entry name" value="CYTOCHROMEC3"/>
</dbReference>
<accession>A0A4V6IL54</accession>
<evidence type="ECO:0000256" key="8">
    <source>
        <dbReference type="SAM" id="SignalP"/>
    </source>
</evidence>
<reference evidence="10 11" key="1">
    <citation type="submission" date="2019-03" db="EMBL/GenBank/DDBJ databases">
        <authorList>
            <person name="Nijsse B."/>
        </authorList>
    </citation>
    <scope>NUCLEOTIDE SEQUENCE [LARGE SCALE GENOMIC DNA]</scope>
    <source>
        <strain evidence="10">Desulfoluna butyratoxydans MSL71</strain>
    </source>
</reference>
<feature type="binding site" description="axial binding residue" evidence="6">
    <location>
        <position position="125"/>
    </location>
    <ligand>
        <name>heme c</name>
        <dbReference type="ChEBI" id="CHEBI:61717"/>
        <label>1</label>
    </ligand>
    <ligandPart>
        <name>Fe</name>
        <dbReference type="ChEBI" id="CHEBI:18248"/>
    </ligandPart>
</feature>
<evidence type="ECO:0000313" key="10">
    <source>
        <dbReference type="EMBL" id="VFQ43768.1"/>
    </source>
</evidence>
<keyword evidence="4" id="KW-0249">Electron transport</keyword>
<feature type="binding site" description="axial binding residue" evidence="6">
    <location>
        <position position="128"/>
    </location>
    <ligand>
        <name>heme c</name>
        <dbReference type="ChEBI" id="CHEBI:61717"/>
        <label>1</label>
    </ligand>
    <ligandPart>
        <name>Fe</name>
        <dbReference type="ChEBI" id="CHEBI:18248"/>
    </ligandPart>
</feature>
<dbReference type="GO" id="GO:0046872">
    <property type="term" value="F:metal ion binding"/>
    <property type="evidence" value="ECO:0007669"/>
    <property type="project" value="UniProtKB-KW"/>
</dbReference>
<feature type="binding site" description="axial binding residue" evidence="6">
    <location>
        <position position="92"/>
    </location>
    <ligand>
        <name>heme c</name>
        <dbReference type="ChEBI" id="CHEBI:61717"/>
        <label>1</label>
    </ligand>
    <ligandPart>
        <name>Fe</name>
        <dbReference type="ChEBI" id="CHEBI:18248"/>
    </ligandPart>
</feature>
<protein>
    <submittedName>
        <fullName evidence="10">Class iii cytochrome c</fullName>
    </submittedName>
</protein>
<evidence type="ECO:0000259" key="9">
    <source>
        <dbReference type="Pfam" id="PF02085"/>
    </source>
</evidence>
<dbReference type="SUPFAM" id="SSF48695">
    <property type="entry name" value="Multiheme cytochromes"/>
    <property type="match status" value="1"/>
</dbReference>
<feature type="binding site" description="axial binding residue" evidence="6">
    <location>
        <position position="93"/>
    </location>
    <ligand>
        <name>heme c</name>
        <dbReference type="ChEBI" id="CHEBI:61717"/>
        <label>1</label>
    </ligand>
    <ligandPart>
        <name>Fe</name>
        <dbReference type="ChEBI" id="CHEBI:18248"/>
    </ligandPart>
</feature>
<feature type="signal peptide" evidence="8">
    <location>
        <begin position="1"/>
        <end position="25"/>
    </location>
</feature>
<keyword evidence="3 6" id="KW-0479">Metal-binding</keyword>
<keyword evidence="2 6" id="KW-0349">Heme</keyword>
<dbReference type="AlphaFoldDB" id="A0A4V6IL54"/>
<dbReference type="Pfam" id="PF02085">
    <property type="entry name" value="Cytochrom_CIII"/>
    <property type="match status" value="1"/>
</dbReference>
<feature type="binding site" description="axial binding residue" evidence="6">
    <location>
        <position position="66"/>
    </location>
    <ligand>
        <name>heme c</name>
        <dbReference type="ChEBI" id="CHEBI:61717"/>
        <label>1</label>
    </ligand>
    <ligandPart>
        <name>Fe</name>
        <dbReference type="ChEBI" id="CHEBI:18248"/>
    </ligandPart>
</feature>
<sequence>MNKTRLITLLSALVVSLAAVSLLWAGTTVEDTFDMKTKEYTEAGGHKYSPVPFTHKKHHEDYKIGCGECHHDENGKALELTMGDDVQRCIDCHDKLGRAPKGKGKKKLKGKEKRQYHAEAVHDNCITCHKAFNKEFKKKANDKKAKGPAPTSCKKCHTEGKIKK</sequence>
<evidence type="ECO:0000313" key="11">
    <source>
        <dbReference type="Proteomes" id="UP000507962"/>
    </source>
</evidence>
<feature type="binding site" description="axial binding residue" evidence="6">
    <location>
        <position position="129"/>
    </location>
    <ligand>
        <name>heme c</name>
        <dbReference type="ChEBI" id="CHEBI:61717"/>
        <label>1</label>
    </ligand>
    <ligandPart>
        <name>Fe</name>
        <dbReference type="ChEBI" id="CHEBI:18248"/>
    </ligandPart>
</feature>
<evidence type="ECO:0000256" key="3">
    <source>
        <dbReference type="ARBA" id="ARBA00022723"/>
    </source>
</evidence>
<evidence type="ECO:0000256" key="6">
    <source>
        <dbReference type="PIRSR" id="PIRSR602322-1"/>
    </source>
</evidence>
<dbReference type="RefSeq" id="WP_180138179.1">
    <property type="nucleotide sequence ID" value="NZ_CAADHO010000002.1"/>
</dbReference>
<dbReference type="CDD" id="cd08168">
    <property type="entry name" value="Cytochrom_C3"/>
    <property type="match status" value="1"/>
</dbReference>
<name>A0A4V6IL54_9BACT</name>
<evidence type="ECO:0000256" key="1">
    <source>
        <dbReference type="ARBA" id="ARBA00022448"/>
    </source>
</evidence>
<feature type="binding site" description="axial binding residue" evidence="6">
    <location>
        <position position="71"/>
    </location>
    <ligand>
        <name>heme c</name>
        <dbReference type="ChEBI" id="CHEBI:61717"/>
        <label>1</label>
    </ligand>
    <ligandPart>
        <name>Fe</name>
        <dbReference type="ChEBI" id="CHEBI:18248"/>
    </ligandPart>
</feature>